<feature type="region of interest" description="Disordered" evidence="1">
    <location>
        <begin position="58"/>
        <end position="90"/>
    </location>
</feature>
<sequence length="90" mass="10091">MVIELTTAYEAWFQQVNEELAAAPSRNARVKPTVENIESGAVDFKALAEETRRRLNASLEKGQTLAKSCAQQRKSRESKPARGRTMRAKN</sequence>
<dbReference type="AlphaFoldDB" id="A0A2I9CSM5"/>
<proteinExistence type="predicted"/>
<reference evidence="3" key="1">
    <citation type="submission" date="2018-01" db="EMBL/GenBank/DDBJ databases">
        <title>Draft Genome Sequence of the Radioresistant Bacterium Deinococcus aerius TR0125, Isolated from the Higher Atmosphere above Japan.</title>
        <authorList>
            <person name="Satoh K."/>
            <person name="Arai H."/>
            <person name="Sanzen T."/>
            <person name="Kawaguchi Y."/>
            <person name="Hayashi H."/>
            <person name="Yokobori S."/>
            <person name="Yamagishi A."/>
            <person name="Oono Y."/>
            <person name="Narumi I."/>
        </authorList>
    </citation>
    <scope>NUCLEOTIDE SEQUENCE [LARGE SCALE GENOMIC DNA]</scope>
    <source>
        <strain evidence="3">TR0125</strain>
    </source>
</reference>
<dbReference type="RefSeq" id="WP_103128145.1">
    <property type="nucleotide sequence ID" value="NZ_BFAG01000002.1"/>
</dbReference>
<accession>A0A2I9CSM5</accession>
<organism evidence="2 3">
    <name type="scientific">Deinococcus aerius</name>
    <dbReference type="NCBI Taxonomy" id="200253"/>
    <lineage>
        <taxon>Bacteria</taxon>
        <taxon>Thermotogati</taxon>
        <taxon>Deinococcota</taxon>
        <taxon>Deinococci</taxon>
        <taxon>Deinococcales</taxon>
        <taxon>Deinococcaceae</taxon>
        <taxon>Deinococcus</taxon>
    </lineage>
</organism>
<comment type="caution">
    <text evidence="2">The sequence shown here is derived from an EMBL/GenBank/DDBJ whole genome shotgun (WGS) entry which is preliminary data.</text>
</comment>
<dbReference type="EMBL" id="BFAG01000002">
    <property type="protein sequence ID" value="GBF04664.1"/>
    <property type="molecule type" value="Genomic_DNA"/>
</dbReference>
<evidence type="ECO:0000313" key="2">
    <source>
        <dbReference type="EMBL" id="GBF04664.1"/>
    </source>
</evidence>
<keyword evidence="3" id="KW-1185">Reference proteome</keyword>
<protein>
    <submittedName>
        <fullName evidence="2">Uncharacterized protein</fullName>
    </submittedName>
</protein>
<dbReference type="OrthoDB" id="72881at2"/>
<evidence type="ECO:0000256" key="1">
    <source>
        <dbReference type="SAM" id="MobiDB-lite"/>
    </source>
</evidence>
<name>A0A2I9CSM5_9DEIO</name>
<feature type="compositionally biased region" description="Basic residues" evidence="1">
    <location>
        <begin position="81"/>
        <end position="90"/>
    </location>
</feature>
<evidence type="ECO:0000313" key="3">
    <source>
        <dbReference type="Proteomes" id="UP000236569"/>
    </source>
</evidence>
<dbReference type="Proteomes" id="UP000236569">
    <property type="component" value="Unassembled WGS sequence"/>
</dbReference>
<gene>
    <name evidence="2" type="ORF">DAERI_020261</name>
</gene>